<comment type="similarity">
    <text evidence="1">Belongs to the NAD kinase family.</text>
</comment>
<dbReference type="GO" id="GO:0003951">
    <property type="term" value="F:NAD+ kinase activity"/>
    <property type="evidence" value="ECO:0007669"/>
    <property type="project" value="InterPro"/>
</dbReference>
<accession>A0A7H9B3Z2</accession>
<dbReference type="GO" id="GO:0006741">
    <property type="term" value="P:NADP+ biosynthetic process"/>
    <property type="evidence" value="ECO:0007669"/>
    <property type="project" value="InterPro"/>
</dbReference>
<evidence type="ECO:0000256" key="3">
    <source>
        <dbReference type="ARBA" id="ARBA00022741"/>
    </source>
</evidence>
<keyword evidence="10" id="KW-1185">Reference proteome</keyword>
<dbReference type="Gene3D" id="3.40.50.10330">
    <property type="entry name" value="Probable inorganic polyphosphate/atp-NAD kinase, domain 1"/>
    <property type="match status" value="1"/>
</dbReference>
<dbReference type="Pfam" id="PF01513">
    <property type="entry name" value="NAD_kinase"/>
    <property type="match status" value="1"/>
</dbReference>
<dbReference type="EMBL" id="CP058608">
    <property type="protein sequence ID" value="QLG73375.1"/>
    <property type="molecule type" value="Genomic_DNA"/>
</dbReference>
<keyword evidence="5" id="KW-0067">ATP-binding</keyword>
<dbReference type="OrthoDB" id="24581at2759"/>
<dbReference type="PANTHER" id="PTHR20275:SF0">
    <property type="entry name" value="NAD KINASE"/>
    <property type="match status" value="1"/>
</dbReference>
<sequence length="534" mass="60087">MPADIDNKPASSETGNNKVNNQGKGVSISDGDFRKLDHRGLLSKRERQNISCRSDTVLKAHEDLTKGDGGIRDLSHAKEMIRRLSNDTGGNVTATKSHFQLSSTAYGVRMLSRDISNTKVELEVENLLIVTKKHDVSLIYLTRELVEWLLIHFPKITVYVGKEFINSTKFGAEDIYKDSKCRERRIKYWDREFIAEHDNFFDLIVTLGGDGTVLFVSSVFQKHVPPVLSFSLGSLGFLTNYQFEYFKEDLRNILNNKIKTNLRMRLQCTIYKRRPTVIDKNTGKKICVTEIVAKHQVLNELTIDRGPSPFISMLELYGDNSLLTVAQADGIIIASPTGSTAYSLSAGGPLVYPTVNAITVTPICPHTLSFRPIILPDSMNLKVKVSLKSRATAWAAFDGKSRLELKKGDFIKIQASPYSFPTVEAHSTEFIDSISRTLNWNVREQQRSFTHMLSRKNQEKYASDACNVDDGEDEEFDEELLLDPANEENEDTTVNDDIESEDAIEEEPLVATVSSTMSRRTSIDNRPPQANFTI</sequence>
<reference evidence="9 10" key="1">
    <citation type="submission" date="2020-07" db="EMBL/GenBank/DDBJ databases">
        <title>The yeast mating-type switching endonuclease HO is a domesticated member of an unorthodox homing genetic element family.</title>
        <authorList>
            <person name="Coughlan A.Y."/>
            <person name="Lombardi L."/>
            <person name="Braun-Galleani S."/>
            <person name="Martos A.R."/>
            <person name="Galeote V."/>
            <person name="Bigey F."/>
            <person name="Dequin S."/>
            <person name="Byrne K.P."/>
            <person name="Wolfe K.H."/>
        </authorList>
    </citation>
    <scope>NUCLEOTIDE SEQUENCE [LARGE SCALE GENOMIC DNA]</scope>
    <source>
        <strain evidence="9 10">NRRL Y-6702</strain>
    </source>
</reference>
<dbReference type="Proteomes" id="UP000509704">
    <property type="component" value="Chromosome 5"/>
</dbReference>
<feature type="compositionally biased region" description="Low complexity" evidence="8">
    <location>
        <begin position="15"/>
        <end position="26"/>
    </location>
</feature>
<dbReference type="InterPro" id="IPR002504">
    <property type="entry name" value="NADK"/>
</dbReference>
<dbReference type="InterPro" id="IPR016064">
    <property type="entry name" value="NAD/diacylglycerol_kinase_sf"/>
</dbReference>
<keyword evidence="3" id="KW-0547">Nucleotide-binding</keyword>
<evidence type="ECO:0000256" key="1">
    <source>
        <dbReference type="ARBA" id="ARBA00010995"/>
    </source>
</evidence>
<dbReference type="Gene3D" id="2.60.200.30">
    <property type="entry name" value="Probable inorganic polyphosphate/atp-NAD kinase, domain 2"/>
    <property type="match status" value="1"/>
</dbReference>
<dbReference type="HAMAP" id="MF_00361">
    <property type="entry name" value="NAD_kinase"/>
    <property type="match status" value="1"/>
</dbReference>
<dbReference type="GO" id="GO:0019674">
    <property type="term" value="P:NAD+ metabolic process"/>
    <property type="evidence" value="ECO:0007669"/>
    <property type="project" value="InterPro"/>
</dbReference>
<dbReference type="PANTHER" id="PTHR20275">
    <property type="entry name" value="NAD KINASE"/>
    <property type="match status" value="1"/>
</dbReference>
<dbReference type="GeneID" id="59237117"/>
<evidence type="ECO:0000256" key="2">
    <source>
        <dbReference type="ARBA" id="ARBA00022679"/>
    </source>
</evidence>
<evidence type="ECO:0000256" key="6">
    <source>
        <dbReference type="ARBA" id="ARBA00022857"/>
    </source>
</evidence>
<organism evidence="9 10">
    <name type="scientific">Zygotorulaspora mrakii</name>
    <name type="common">Zygosaccharomyces mrakii</name>
    <dbReference type="NCBI Taxonomy" id="42260"/>
    <lineage>
        <taxon>Eukaryota</taxon>
        <taxon>Fungi</taxon>
        <taxon>Dikarya</taxon>
        <taxon>Ascomycota</taxon>
        <taxon>Saccharomycotina</taxon>
        <taxon>Saccharomycetes</taxon>
        <taxon>Saccharomycetales</taxon>
        <taxon>Saccharomycetaceae</taxon>
        <taxon>Zygotorulaspora</taxon>
    </lineage>
</organism>
<dbReference type="RefSeq" id="XP_037145102.1">
    <property type="nucleotide sequence ID" value="XM_037289207.1"/>
</dbReference>
<evidence type="ECO:0008006" key="11">
    <source>
        <dbReference type="Google" id="ProtNLM"/>
    </source>
</evidence>
<keyword evidence="6" id="KW-0521">NADP</keyword>
<dbReference type="GO" id="GO:0005524">
    <property type="term" value="F:ATP binding"/>
    <property type="evidence" value="ECO:0007669"/>
    <property type="project" value="UniProtKB-KW"/>
</dbReference>
<dbReference type="SUPFAM" id="SSF111331">
    <property type="entry name" value="NAD kinase/diacylglycerol kinase-like"/>
    <property type="match status" value="1"/>
</dbReference>
<feature type="region of interest" description="Disordered" evidence="8">
    <location>
        <begin position="1"/>
        <end position="31"/>
    </location>
</feature>
<dbReference type="FunFam" id="2.60.200.30:FF:000009">
    <property type="entry name" value="Poly(P)/ATP NAD kinase"/>
    <property type="match status" value="1"/>
</dbReference>
<evidence type="ECO:0000256" key="5">
    <source>
        <dbReference type="ARBA" id="ARBA00022840"/>
    </source>
</evidence>
<feature type="region of interest" description="Disordered" evidence="8">
    <location>
        <begin position="512"/>
        <end position="534"/>
    </location>
</feature>
<evidence type="ECO:0000256" key="8">
    <source>
        <dbReference type="SAM" id="MobiDB-lite"/>
    </source>
</evidence>
<dbReference type="Pfam" id="PF20143">
    <property type="entry name" value="NAD_kinase_C"/>
    <property type="match status" value="1"/>
</dbReference>
<keyword evidence="2" id="KW-0808">Transferase</keyword>
<evidence type="ECO:0000256" key="4">
    <source>
        <dbReference type="ARBA" id="ARBA00022777"/>
    </source>
</evidence>
<keyword evidence="4" id="KW-0418">Kinase</keyword>
<proteinExistence type="inferred from homology"/>
<protein>
    <recommendedName>
        <fullName evidence="11">NAD+ kinase</fullName>
    </recommendedName>
</protein>
<gene>
    <name evidence="9" type="ORF">HG535_0E04590</name>
</gene>
<dbReference type="InterPro" id="IPR017438">
    <property type="entry name" value="ATP-NAD_kinase_N"/>
</dbReference>
<evidence type="ECO:0000313" key="10">
    <source>
        <dbReference type="Proteomes" id="UP000509704"/>
    </source>
</evidence>
<dbReference type="AlphaFoldDB" id="A0A7H9B3Z2"/>
<dbReference type="KEGG" id="zmk:HG535_0E04590"/>
<evidence type="ECO:0000256" key="7">
    <source>
        <dbReference type="ARBA" id="ARBA00023027"/>
    </source>
</evidence>
<name>A0A7H9B3Z2_ZYGMR</name>
<keyword evidence="7" id="KW-0520">NAD</keyword>
<evidence type="ECO:0000313" key="9">
    <source>
        <dbReference type="EMBL" id="QLG73375.1"/>
    </source>
</evidence>
<dbReference type="InterPro" id="IPR017437">
    <property type="entry name" value="ATP-NAD_kinase_PpnK-typ_C"/>
</dbReference>